<dbReference type="InterPro" id="IPR037962">
    <property type="entry name" value="Neuralized"/>
</dbReference>
<dbReference type="InterPro" id="IPR006573">
    <property type="entry name" value="NHR_dom"/>
</dbReference>
<evidence type="ECO:0000259" key="2">
    <source>
        <dbReference type="PROSITE" id="PS51065"/>
    </source>
</evidence>
<dbReference type="Gene3D" id="2.60.120.920">
    <property type="match status" value="3"/>
</dbReference>
<accession>A0A2G8JUG3</accession>
<dbReference type="PANTHER" id="PTHR12429">
    <property type="entry name" value="NEURALIZED"/>
    <property type="match status" value="1"/>
</dbReference>
<feature type="region of interest" description="Disordered" evidence="1">
    <location>
        <begin position="334"/>
        <end position="357"/>
    </location>
</feature>
<dbReference type="STRING" id="307972.A0A2G8JUG3"/>
<dbReference type="PANTHER" id="PTHR12429:SF8">
    <property type="entry name" value="NEURALIZED-LIKE PROTEIN 2"/>
    <property type="match status" value="1"/>
</dbReference>
<organism evidence="3 4">
    <name type="scientific">Stichopus japonicus</name>
    <name type="common">Sea cucumber</name>
    <dbReference type="NCBI Taxonomy" id="307972"/>
    <lineage>
        <taxon>Eukaryota</taxon>
        <taxon>Metazoa</taxon>
        <taxon>Echinodermata</taxon>
        <taxon>Eleutherozoa</taxon>
        <taxon>Echinozoa</taxon>
        <taxon>Holothuroidea</taxon>
        <taxon>Aspidochirotacea</taxon>
        <taxon>Aspidochirotida</taxon>
        <taxon>Stichopodidae</taxon>
        <taxon>Apostichopus</taxon>
    </lineage>
</organism>
<dbReference type="OrthoDB" id="49113at2759"/>
<dbReference type="InterPro" id="IPR043136">
    <property type="entry name" value="B30.2/SPRY_sf"/>
</dbReference>
<comment type="caution">
    <text evidence="3">The sequence shown here is derived from an EMBL/GenBank/DDBJ whole genome shotgun (WGS) entry which is preliminary data.</text>
</comment>
<evidence type="ECO:0000313" key="3">
    <source>
        <dbReference type="EMBL" id="PIK39407.1"/>
    </source>
</evidence>
<proteinExistence type="predicted"/>
<protein>
    <submittedName>
        <fullName evidence="3">Putative neuralized-like protein 4</fullName>
    </submittedName>
</protein>
<feature type="domain" description="NHR" evidence="2">
    <location>
        <begin position="366"/>
        <end position="529"/>
    </location>
</feature>
<dbReference type="EMBL" id="MRZV01001244">
    <property type="protein sequence ID" value="PIK39407.1"/>
    <property type="molecule type" value="Genomic_DNA"/>
</dbReference>
<feature type="compositionally biased region" description="Low complexity" evidence="1">
    <location>
        <begin position="339"/>
        <end position="349"/>
    </location>
</feature>
<name>A0A2G8JUG3_STIJA</name>
<dbReference type="AlphaFoldDB" id="A0A2G8JUG3"/>
<dbReference type="PROSITE" id="PS51065">
    <property type="entry name" value="NHR"/>
    <property type="match status" value="3"/>
</dbReference>
<sequence length="781" mass="86393">MIYRWSGSLVIGVTSQKPEDVDLPSTLTDLSTQTWILSGTSIIHDGLVFNSTFPIDLDQLQVGTRIGLVRHEDGTVDIVLDGEEKYQAFTDVPEEVYGIFDLYGQCCQLTVTQSEGDISPDSPLFWEASDSNVSNSSPAVPKLNITAVPGIPHKFHHSCGTNISLSDDCTIASRTEGYDNAVIFSSKPLRPGELFQVKVNKVAKIWSGSLSIGFTKYHPGGVSPRHLSGQFPFQPNKLEDLIGEGLWIMQGSSIKKNGRVVKSNYAPTLERLSIGFTVGVMLTTECTMHIFLNGHDMGLAVADLPKSVYGVLDLYGQVESITVTSSAVNLPEEPLRAPSISSSSSSSGSEEADKETGAELRHKQSLFRFHGIHGQNIALSNENLTAKRTTSFNHGVIFSHKPLRQNQLFEVRIDVLNCHWTSSVKIGVVGLAPEKITLPANVSTMRRSTWVLQEDLVFHNAKKVKGKLKFNLDNVKEGRTVGVMIDENHNLHLFLDKQDMGVVVYDVPSHCYGVVDLYGQCQQVSIMSEEMMGAVGPPEEKEKAALESGLKEHSPMSVLLPSLGLPAWTCHYQELCASFKETLGLPDGFFEVSVKLSKCYCHTCHKHRGEEAYSTKGDPPRGYSRPLGWCKFGLRLNTLADVIHVLETWNVAYHGTSAGLIRKILDRRTLIPGGELLYGGLAYSSFHPQDKEHSSEAKQVLMSPTIKYAGSDLFCEKHKFTDVKNKKTYSVRVAFQVLVKPGCYTVTGENNGANQPIDPYFENREIRWNTKEKDSWCLALY</sequence>
<dbReference type="Proteomes" id="UP000230750">
    <property type="component" value="Unassembled WGS sequence"/>
</dbReference>
<dbReference type="CDD" id="cd12887">
    <property type="entry name" value="SPRY_NHR_like"/>
    <property type="match status" value="3"/>
</dbReference>
<gene>
    <name evidence="3" type="ORF">BSL78_23764</name>
</gene>
<dbReference type="Pfam" id="PF07177">
    <property type="entry name" value="Neuralized"/>
    <property type="match status" value="3"/>
</dbReference>
<keyword evidence="4" id="KW-1185">Reference proteome</keyword>
<dbReference type="GO" id="GO:0061630">
    <property type="term" value="F:ubiquitin protein ligase activity"/>
    <property type="evidence" value="ECO:0007669"/>
    <property type="project" value="TreeGrafter"/>
</dbReference>
<reference evidence="3 4" key="1">
    <citation type="journal article" date="2017" name="PLoS Biol.">
        <title>The sea cucumber genome provides insights into morphological evolution and visceral regeneration.</title>
        <authorList>
            <person name="Zhang X."/>
            <person name="Sun L."/>
            <person name="Yuan J."/>
            <person name="Sun Y."/>
            <person name="Gao Y."/>
            <person name="Zhang L."/>
            <person name="Li S."/>
            <person name="Dai H."/>
            <person name="Hamel J.F."/>
            <person name="Liu C."/>
            <person name="Yu Y."/>
            <person name="Liu S."/>
            <person name="Lin W."/>
            <person name="Guo K."/>
            <person name="Jin S."/>
            <person name="Xu P."/>
            <person name="Storey K.B."/>
            <person name="Huan P."/>
            <person name="Zhang T."/>
            <person name="Zhou Y."/>
            <person name="Zhang J."/>
            <person name="Lin C."/>
            <person name="Li X."/>
            <person name="Xing L."/>
            <person name="Huo D."/>
            <person name="Sun M."/>
            <person name="Wang L."/>
            <person name="Mercier A."/>
            <person name="Li F."/>
            <person name="Yang H."/>
            <person name="Xiang J."/>
        </authorList>
    </citation>
    <scope>NUCLEOTIDE SEQUENCE [LARGE SCALE GENOMIC DNA]</scope>
    <source>
        <strain evidence="3">Shaxun</strain>
        <tissue evidence="3">Muscle</tissue>
    </source>
</reference>
<feature type="domain" description="NHR" evidence="2">
    <location>
        <begin position="1"/>
        <end position="114"/>
    </location>
</feature>
<evidence type="ECO:0000256" key="1">
    <source>
        <dbReference type="SAM" id="MobiDB-lite"/>
    </source>
</evidence>
<dbReference type="FunFam" id="2.60.120.920:FF:000001">
    <property type="entry name" value="neuralized-like protein 4 isoform X1"/>
    <property type="match status" value="2"/>
</dbReference>
<dbReference type="SMART" id="SM00588">
    <property type="entry name" value="NEUZ"/>
    <property type="match status" value="2"/>
</dbReference>
<evidence type="ECO:0000313" key="4">
    <source>
        <dbReference type="Proteomes" id="UP000230750"/>
    </source>
</evidence>
<feature type="domain" description="NHR" evidence="2">
    <location>
        <begin position="152"/>
        <end position="326"/>
    </location>
</feature>